<dbReference type="Pfam" id="PF00989">
    <property type="entry name" value="PAS"/>
    <property type="match status" value="1"/>
</dbReference>
<comment type="catalytic activity">
    <reaction evidence="1">
        <text>ATP + protein L-histidine = ADP + protein N-phospho-L-histidine.</text>
        <dbReference type="EC" id="2.7.13.3"/>
    </reaction>
</comment>
<dbReference type="NCBIfam" id="TIGR00229">
    <property type="entry name" value="sensory_box"/>
    <property type="match status" value="2"/>
</dbReference>
<dbReference type="Proteomes" id="UP000002028">
    <property type="component" value="Chromosome"/>
</dbReference>
<evidence type="ECO:0000313" key="17">
    <source>
        <dbReference type="Proteomes" id="UP000002028"/>
    </source>
</evidence>
<dbReference type="InterPro" id="IPR003661">
    <property type="entry name" value="HisK_dim/P_dom"/>
</dbReference>
<evidence type="ECO:0000256" key="1">
    <source>
        <dbReference type="ARBA" id="ARBA00000085"/>
    </source>
</evidence>
<accession>D2QHM0</accession>
<keyword evidence="17" id="KW-1185">Reference proteome</keyword>
<evidence type="ECO:0000256" key="3">
    <source>
        <dbReference type="ARBA" id="ARBA00012438"/>
    </source>
</evidence>
<protein>
    <recommendedName>
        <fullName evidence="3">histidine kinase</fullName>
        <ecNumber evidence="3">2.7.13.3</ecNumber>
    </recommendedName>
</protein>
<dbReference type="SUPFAM" id="SSF55874">
    <property type="entry name" value="ATPase domain of HSP90 chaperone/DNA topoisomerase II/histidine kinase"/>
    <property type="match status" value="1"/>
</dbReference>
<dbReference type="SMART" id="SM00086">
    <property type="entry name" value="PAC"/>
    <property type="match status" value="2"/>
</dbReference>
<dbReference type="PRINTS" id="PR00344">
    <property type="entry name" value="BCTRLSENSOR"/>
</dbReference>
<dbReference type="PANTHER" id="PTHR42878">
    <property type="entry name" value="TWO-COMPONENT HISTIDINE KINASE"/>
    <property type="match status" value="1"/>
</dbReference>
<feature type="domain" description="PAC" evidence="15">
    <location>
        <begin position="190"/>
        <end position="241"/>
    </location>
</feature>
<reference evidence="16 17" key="1">
    <citation type="journal article" date="2010" name="Stand. Genomic Sci.">
        <title>Complete genome sequence of Spirosoma linguale type strain (1).</title>
        <authorList>
            <person name="Lail K."/>
            <person name="Sikorski J."/>
            <person name="Saunders E."/>
            <person name="Lapidus A."/>
            <person name="Glavina Del Rio T."/>
            <person name="Copeland A."/>
            <person name="Tice H."/>
            <person name="Cheng J.-F."/>
            <person name="Lucas S."/>
            <person name="Nolan M."/>
            <person name="Bruce D."/>
            <person name="Goodwin L."/>
            <person name="Pitluck S."/>
            <person name="Ivanova N."/>
            <person name="Mavromatis K."/>
            <person name="Ovchinnikova G."/>
            <person name="Pati A."/>
            <person name="Chen A."/>
            <person name="Palaniappan K."/>
            <person name="Land M."/>
            <person name="Hauser L."/>
            <person name="Chang Y.-J."/>
            <person name="Jeffries C.D."/>
            <person name="Chain P."/>
            <person name="Brettin T."/>
            <person name="Detter J.C."/>
            <person name="Schuetze A."/>
            <person name="Rohde M."/>
            <person name="Tindall B.J."/>
            <person name="Goeker M."/>
            <person name="Bristow J."/>
            <person name="Eisen J.A."/>
            <person name="Markowitz V."/>
            <person name="Hugenholtz P."/>
            <person name="Kyrpides N.C."/>
            <person name="Klenk H.-P."/>
            <person name="Chen F."/>
        </authorList>
    </citation>
    <scope>NUCLEOTIDE SEQUENCE [LARGE SCALE GENOMIC DNA]</scope>
    <source>
        <strain evidence="17">ATCC 33905 / DSM 74 / LMG 10896 / Claus 1</strain>
    </source>
</reference>
<dbReference type="InterPro" id="IPR036890">
    <property type="entry name" value="HATPase_C_sf"/>
</dbReference>
<evidence type="ECO:0000256" key="7">
    <source>
        <dbReference type="ARBA" id="ARBA00022741"/>
    </source>
</evidence>
<dbReference type="InterPro" id="IPR035965">
    <property type="entry name" value="PAS-like_dom_sf"/>
</dbReference>
<keyword evidence="10" id="KW-1133">Transmembrane helix</keyword>
<evidence type="ECO:0000259" key="15">
    <source>
        <dbReference type="PROSITE" id="PS50113"/>
    </source>
</evidence>
<keyword evidence="4" id="KW-0597">Phosphoprotein</keyword>
<keyword evidence="7" id="KW-0547">Nucleotide-binding</keyword>
<dbReference type="InterPro" id="IPR036097">
    <property type="entry name" value="HisK_dim/P_sf"/>
</dbReference>
<dbReference type="InterPro" id="IPR013655">
    <property type="entry name" value="PAS_fold_3"/>
</dbReference>
<evidence type="ECO:0000256" key="11">
    <source>
        <dbReference type="ARBA" id="ARBA00023012"/>
    </source>
</evidence>
<dbReference type="Pfam" id="PF00512">
    <property type="entry name" value="HisKA"/>
    <property type="match status" value="1"/>
</dbReference>
<feature type="domain" description="PAC" evidence="15">
    <location>
        <begin position="61"/>
        <end position="116"/>
    </location>
</feature>
<feature type="domain" description="Histidine kinase" evidence="13">
    <location>
        <begin position="259"/>
        <end position="475"/>
    </location>
</feature>
<dbReference type="InterPro" id="IPR001610">
    <property type="entry name" value="PAC"/>
</dbReference>
<feature type="domain" description="PAS" evidence="14">
    <location>
        <begin position="117"/>
        <end position="193"/>
    </location>
</feature>
<dbReference type="KEGG" id="sli:Slin_3829"/>
<keyword evidence="6" id="KW-0812">Transmembrane</keyword>
<sequence>MKEVVFQASLDGNCLFLNPAWETITGYSVAESQGRQLLDFVREDDRPCIQTYLEQVKTGKQSSDHPVIRLSHKMGSFRFVEIFVWQTLNKHQQVNGLSGTLIDITDRRQAEAALRESEERFRQIADNMEEMFWIRDLRERKFLYINSAYEAFSGLSPQPLFSDENAFLDFVFEPDRDTVLRVFQEVEQSLSYQFRARHRDGSWRWLRVRAFSIQEGGSPSRRIGISADITSILEREQILEVSLKKEQELNALKSQFIATASHEFKTPLTAISSSVELVRYYLNREPQTPFTAVLTKHLNAISDRTTGLDELIMDTLTLSKLDEGKIQVCFQEVDLVALVEQVIVANFTNREDSRQVAVSVLGDPVWVTIDVKLMSHVLTNLLSNAFKFSSTNPGLVIEFSEHAVRLVVTDQGIGIPEKDRAYLFGKFFRASNVHQIKGTGLGLAICKEYVELMQGYLGVDSTEGIGTMFTITFEK</sequence>
<dbReference type="InterPro" id="IPR050351">
    <property type="entry name" value="BphY/WalK/GraS-like"/>
</dbReference>
<organism evidence="16 17">
    <name type="scientific">Spirosoma linguale (strain ATCC 33905 / DSM 74 / LMG 10896 / Claus 1)</name>
    <dbReference type="NCBI Taxonomy" id="504472"/>
    <lineage>
        <taxon>Bacteria</taxon>
        <taxon>Pseudomonadati</taxon>
        <taxon>Bacteroidota</taxon>
        <taxon>Cytophagia</taxon>
        <taxon>Cytophagales</taxon>
        <taxon>Cytophagaceae</taxon>
        <taxon>Spirosoma</taxon>
    </lineage>
</organism>
<dbReference type="CDD" id="cd00130">
    <property type="entry name" value="PAS"/>
    <property type="match status" value="2"/>
</dbReference>
<evidence type="ECO:0000259" key="13">
    <source>
        <dbReference type="PROSITE" id="PS50109"/>
    </source>
</evidence>
<dbReference type="CDD" id="cd00082">
    <property type="entry name" value="HisKA"/>
    <property type="match status" value="1"/>
</dbReference>
<dbReference type="Pfam" id="PF08447">
    <property type="entry name" value="PAS_3"/>
    <property type="match status" value="1"/>
</dbReference>
<dbReference type="SMART" id="SM00387">
    <property type="entry name" value="HATPase_c"/>
    <property type="match status" value="1"/>
</dbReference>
<dbReference type="PROSITE" id="PS50112">
    <property type="entry name" value="PAS"/>
    <property type="match status" value="2"/>
</dbReference>
<dbReference type="PANTHER" id="PTHR42878:SF7">
    <property type="entry name" value="SENSOR HISTIDINE KINASE GLRK"/>
    <property type="match status" value="1"/>
</dbReference>
<feature type="domain" description="PAS" evidence="14">
    <location>
        <begin position="1"/>
        <end position="60"/>
    </location>
</feature>
<evidence type="ECO:0000256" key="10">
    <source>
        <dbReference type="ARBA" id="ARBA00022989"/>
    </source>
</evidence>
<dbReference type="InterPro" id="IPR004358">
    <property type="entry name" value="Sig_transdc_His_kin-like_C"/>
</dbReference>
<keyword evidence="12" id="KW-0472">Membrane</keyword>
<dbReference type="SUPFAM" id="SSF47384">
    <property type="entry name" value="Homodimeric domain of signal transducing histidine kinase"/>
    <property type="match status" value="1"/>
</dbReference>
<dbReference type="Pfam" id="PF02518">
    <property type="entry name" value="HATPase_c"/>
    <property type="match status" value="1"/>
</dbReference>
<dbReference type="eggNOG" id="COG2205">
    <property type="taxonomic scope" value="Bacteria"/>
</dbReference>
<dbReference type="STRING" id="504472.Slin_3829"/>
<dbReference type="InterPro" id="IPR005467">
    <property type="entry name" value="His_kinase_dom"/>
</dbReference>
<dbReference type="GO" id="GO:0005524">
    <property type="term" value="F:ATP binding"/>
    <property type="evidence" value="ECO:0007669"/>
    <property type="project" value="UniProtKB-KW"/>
</dbReference>
<keyword evidence="11" id="KW-0902">Two-component regulatory system</keyword>
<dbReference type="CDD" id="cd00075">
    <property type="entry name" value="HATPase"/>
    <property type="match status" value="1"/>
</dbReference>
<comment type="subcellular location">
    <subcellularLocation>
        <location evidence="2">Membrane</location>
        <topology evidence="2">Multi-pass membrane protein</topology>
    </subcellularLocation>
</comment>
<dbReference type="RefSeq" id="WP_012928332.1">
    <property type="nucleotide sequence ID" value="NC_013730.1"/>
</dbReference>
<keyword evidence="8 16" id="KW-0418">Kinase</keyword>
<evidence type="ECO:0000256" key="6">
    <source>
        <dbReference type="ARBA" id="ARBA00022692"/>
    </source>
</evidence>
<dbReference type="PROSITE" id="PS50113">
    <property type="entry name" value="PAC"/>
    <property type="match status" value="2"/>
</dbReference>
<dbReference type="HOGENOM" id="CLU_000445_89_2_10"/>
<dbReference type="EMBL" id="CP001769">
    <property type="protein sequence ID" value="ADB39819.1"/>
    <property type="molecule type" value="Genomic_DNA"/>
</dbReference>
<evidence type="ECO:0000256" key="8">
    <source>
        <dbReference type="ARBA" id="ARBA00022777"/>
    </source>
</evidence>
<dbReference type="GO" id="GO:0000156">
    <property type="term" value="F:phosphorelay response regulator activity"/>
    <property type="evidence" value="ECO:0007669"/>
    <property type="project" value="TreeGrafter"/>
</dbReference>
<keyword evidence="9" id="KW-0067">ATP-binding</keyword>
<dbReference type="SMART" id="SM00388">
    <property type="entry name" value="HisKA"/>
    <property type="match status" value="1"/>
</dbReference>
<gene>
    <name evidence="16" type="ordered locus">Slin_3829</name>
</gene>
<dbReference type="GO" id="GO:0030295">
    <property type="term" value="F:protein kinase activator activity"/>
    <property type="evidence" value="ECO:0007669"/>
    <property type="project" value="TreeGrafter"/>
</dbReference>
<dbReference type="GO" id="GO:0006355">
    <property type="term" value="P:regulation of DNA-templated transcription"/>
    <property type="evidence" value="ECO:0007669"/>
    <property type="project" value="InterPro"/>
</dbReference>
<evidence type="ECO:0000256" key="4">
    <source>
        <dbReference type="ARBA" id="ARBA00022553"/>
    </source>
</evidence>
<dbReference type="InterPro" id="IPR003594">
    <property type="entry name" value="HATPase_dom"/>
</dbReference>
<dbReference type="GO" id="GO:0007234">
    <property type="term" value="P:osmosensory signaling via phosphorelay pathway"/>
    <property type="evidence" value="ECO:0007669"/>
    <property type="project" value="TreeGrafter"/>
</dbReference>
<dbReference type="Gene3D" id="3.30.450.20">
    <property type="entry name" value="PAS domain"/>
    <property type="match status" value="2"/>
</dbReference>
<dbReference type="InterPro" id="IPR000014">
    <property type="entry name" value="PAS"/>
</dbReference>
<dbReference type="AlphaFoldDB" id="D2QHM0"/>
<evidence type="ECO:0000256" key="9">
    <source>
        <dbReference type="ARBA" id="ARBA00022840"/>
    </source>
</evidence>
<dbReference type="SUPFAM" id="SSF55785">
    <property type="entry name" value="PYP-like sensor domain (PAS domain)"/>
    <property type="match status" value="2"/>
</dbReference>
<dbReference type="Gene3D" id="1.10.287.130">
    <property type="match status" value="1"/>
</dbReference>
<evidence type="ECO:0000313" key="16">
    <source>
        <dbReference type="EMBL" id="ADB39819.1"/>
    </source>
</evidence>
<dbReference type="GO" id="GO:0016020">
    <property type="term" value="C:membrane"/>
    <property type="evidence" value="ECO:0007669"/>
    <property type="project" value="UniProtKB-SubCell"/>
</dbReference>
<evidence type="ECO:0000256" key="12">
    <source>
        <dbReference type="ARBA" id="ARBA00023136"/>
    </source>
</evidence>
<dbReference type="InterPro" id="IPR013767">
    <property type="entry name" value="PAS_fold"/>
</dbReference>
<dbReference type="EC" id="2.7.13.3" evidence="3"/>
<dbReference type="Gene3D" id="3.30.565.10">
    <property type="entry name" value="Histidine kinase-like ATPase, C-terminal domain"/>
    <property type="match status" value="1"/>
</dbReference>
<dbReference type="PROSITE" id="PS50109">
    <property type="entry name" value="HIS_KIN"/>
    <property type="match status" value="1"/>
</dbReference>
<dbReference type="InterPro" id="IPR000700">
    <property type="entry name" value="PAS-assoc_C"/>
</dbReference>
<evidence type="ECO:0000256" key="5">
    <source>
        <dbReference type="ARBA" id="ARBA00022679"/>
    </source>
</evidence>
<dbReference type="SMART" id="SM00091">
    <property type="entry name" value="PAS"/>
    <property type="match status" value="2"/>
</dbReference>
<evidence type="ECO:0000256" key="2">
    <source>
        <dbReference type="ARBA" id="ARBA00004141"/>
    </source>
</evidence>
<dbReference type="GO" id="GO:0000155">
    <property type="term" value="F:phosphorelay sensor kinase activity"/>
    <property type="evidence" value="ECO:0007669"/>
    <property type="project" value="InterPro"/>
</dbReference>
<evidence type="ECO:0000259" key="14">
    <source>
        <dbReference type="PROSITE" id="PS50112"/>
    </source>
</evidence>
<name>D2QHM0_SPILD</name>
<keyword evidence="5" id="KW-0808">Transferase</keyword>
<dbReference type="eggNOG" id="COG2202">
    <property type="taxonomic scope" value="Bacteria"/>
</dbReference>
<proteinExistence type="predicted"/>